<protein>
    <submittedName>
        <fullName evidence="1">Uncharacterized protein</fullName>
    </submittedName>
</protein>
<dbReference type="InterPro" id="IPR035903">
    <property type="entry name" value="HesB-like_dom_sf"/>
</dbReference>
<proteinExistence type="predicted"/>
<comment type="caution">
    <text evidence="1">The sequence shown here is derived from an EMBL/GenBank/DDBJ whole genome shotgun (WGS) entry which is preliminary data.</text>
</comment>
<dbReference type="Gene3D" id="2.60.300.12">
    <property type="entry name" value="HesB-like domain"/>
    <property type="match status" value="1"/>
</dbReference>
<name>A0A9D1PVB7_9BACT</name>
<sequence length="109" mass="11513">MVTLTEAARQAVTAFFAENPGLSRTLRLYVAPGTCGGPVLNMTVDEVDASDVTEVVDDVTFCIDRQLQQRVGAIVIDVNGEDVLIRAERPLMDPSAFAGCSCCSGSCNG</sequence>
<evidence type="ECO:0000313" key="2">
    <source>
        <dbReference type="Proteomes" id="UP000886752"/>
    </source>
</evidence>
<organism evidence="1 2">
    <name type="scientific">Candidatus Desulfovibrio intestinipullorum</name>
    <dbReference type="NCBI Taxonomy" id="2838536"/>
    <lineage>
        <taxon>Bacteria</taxon>
        <taxon>Pseudomonadati</taxon>
        <taxon>Thermodesulfobacteriota</taxon>
        <taxon>Desulfovibrionia</taxon>
        <taxon>Desulfovibrionales</taxon>
        <taxon>Desulfovibrionaceae</taxon>
        <taxon>Desulfovibrio</taxon>
    </lineage>
</organism>
<evidence type="ECO:0000313" key="1">
    <source>
        <dbReference type="EMBL" id="HIV99992.1"/>
    </source>
</evidence>
<gene>
    <name evidence="1" type="ORF">H9894_02220</name>
</gene>
<reference evidence="1" key="2">
    <citation type="submission" date="2021-04" db="EMBL/GenBank/DDBJ databases">
        <authorList>
            <person name="Gilroy R."/>
        </authorList>
    </citation>
    <scope>NUCLEOTIDE SEQUENCE</scope>
    <source>
        <strain evidence="1">ChiHecec2B26-446</strain>
    </source>
</reference>
<dbReference type="EMBL" id="DXHV01000026">
    <property type="protein sequence ID" value="HIV99992.1"/>
    <property type="molecule type" value="Genomic_DNA"/>
</dbReference>
<dbReference type="AlphaFoldDB" id="A0A9D1PVB7"/>
<accession>A0A9D1PVB7</accession>
<dbReference type="SUPFAM" id="SSF89360">
    <property type="entry name" value="HesB-like domain"/>
    <property type="match status" value="1"/>
</dbReference>
<reference evidence="1" key="1">
    <citation type="journal article" date="2021" name="PeerJ">
        <title>Extensive microbial diversity within the chicken gut microbiome revealed by metagenomics and culture.</title>
        <authorList>
            <person name="Gilroy R."/>
            <person name="Ravi A."/>
            <person name="Getino M."/>
            <person name="Pursley I."/>
            <person name="Horton D.L."/>
            <person name="Alikhan N.F."/>
            <person name="Baker D."/>
            <person name="Gharbi K."/>
            <person name="Hall N."/>
            <person name="Watson M."/>
            <person name="Adriaenssens E.M."/>
            <person name="Foster-Nyarko E."/>
            <person name="Jarju S."/>
            <person name="Secka A."/>
            <person name="Antonio M."/>
            <person name="Oren A."/>
            <person name="Chaudhuri R.R."/>
            <person name="La Ragione R."/>
            <person name="Hildebrand F."/>
            <person name="Pallen M.J."/>
        </authorList>
    </citation>
    <scope>NUCLEOTIDE SEQUENCE</scope>
    <source>
        <strain evidence="1">ChiHecec2B26-446</strain>
    </source>
</reference>
<dbReference type="Proteomes" id="UP000886752">
    <property type="component" value="Unassembled WGS sequence"/>
</dbReference>